<dbReference type="AlphaFoldDB" id="A0A913XLP6"/>
<organism evidence="2 3">
    <name type="scientific">Exaiptasia diaphana</name>
    <name type="common">Tropical sea anemone</name>
    <name type="synonym">Aiptasia pulchella</name>
    <dbReference type="NCBI Taxonomy" id="2652724"/>
    <lineage>
        <taxon>Eukaryota</taxon>
        <taxon>Metazoa</taxon>
        <taxon>Cnidaria</taxon>
        <taxon>Anthozoa</taxon>
        <taxon>Hexacorallia</taxon>
        <taxon>Actiniaria</taxon>
        <taxon>Aiptasiidae</taxon>
        <taxon>Exaiptasia</taxon>
    </lineage>
</organism>
<evidence type="ECO:0000313" key="3">
    <source>
        <dbReference type="Proteomes" id="UP000887567"/>
    </source>
</evidence>
<dbReference type="RefSeq" id="XP_020906313.1">
    <property type="nucleotide sequence ID" value="XM_021050654.2"/>
</dbReference>
<feature type="chain" id="PRO_5037908195" evidence="1">
    <location>
        <begin position="20"/>
        <end position="173"/>
    </location>
</feature>
<dbReference type="OMA" id="VSECAIN"/>
<dbReference type="EnsemblMetazoa" id="XM_021050654.2">
    <property type="protein sequence ID" value="XP_020906313.1"/>
    <property type="gene ID" value="LOC110244443"/>
</dbReference>
<keyword evidence="3" id="KW-1185">Reference proteome</keyword>
<dbReference type="Proteomes" id="UP000887567">
    <property type="component" value="Unplaced"/>
</dbReference>
<accession>A0A913XLP6</accession>
<dbReference type="KEGG" id="epa:110244443"/>
<protein>
    <submittedName>
        <fullName evidence="2">Uncharacterized protein</fullName>
    </submittedName>
</protein>
<sequence>MSTFKVLLFLGLLTISVNAWSKISVHPICFQARGDQPGYFQHYGANKLVKGLRLKWLSGEVRCESKVMYSSKWGCYQHAGFKGYRLNVIVTDSNNNIIFPKPQYIKHTAGLWYWLPGVDERHSNELVFTDFATPFYLVQGGILKIWYGEDLKNWNEGNNQGQVCVDIYALFAD</sequence>
<dbReference type="GeneID" id="110244443"/>
<evidence type="ECO:0000256" key="1">
    <source>
        <dbReference type="SAM" id="SignalP"/>
    </source>
</evidence>
<evidence type="ECO:0000313" key="2">
    <source>
        <dbReference type="EnsemblMetazoa" id="XP_020906313.1"/>
    </source>
</evidence>
<keyword evidence="1" id="KW-0732">Signal</keyword>
<proteinExistence type="predicted"/>
<feature type="signal peptide" evidence="1">
    <location>
        <begin position="1"/>
        <end position="19"/>
    </location>
</feature>
<name>A0A913XLP6_EXADI</name>
<dbReference type="OrthoDB" id="6022142at2759"/>
<reference evidence="2" key="1">
    <citation type="submission" date="2022-11" db="UniProtKB">
        <authorList>
            <consortium name="EnsemblMetazoa"/>
        </authorList>
    </citation>
    <scope>IDENTIFICATION</scope>
</reference>